<feature type="domain" description="NodB homology" evidence="2">
    <location>
        <begin position="55"/>
        <end position="239"/>
    </location>
</feature>
<dbReference type="InterPro" id="IPR050248">
    <property type="entry name" value="Polysacc_deacetylase_ArnD"/>
</dbReference>
<dbReference type="InterPro" id="IPR002509">
    <property type="entry name" value="NODB_dom"/>
</dbReference>
<dbReference type="EMBL" id="JALBUF010000006">
    <property type="protein sequence ID" value="MCI0183733.1"/>
    <property type="molecule type" value="Genomic_DNA"/>
</dbReference>
<dbReference type="GO" id="GO:0005975">
    <property type="term" value="P:carbohydrate metabolic process"/>
    <property type="evidence" value="ECO:0007669"/>
    <property type="project" value="InterPro"/>
</dbReference>
<dbReference type="PROSITE" id="PS51677">
    <property type="entry name" value="NODB"/>
    <property type="match status" value="1"/>
</dbReference>
<evidence type="ECO:0000313" key="3">
    <source>
        <dbReference type="EMBL" id="MCI0183733.1"/>
    </source>
</evidence>
<feature type="signal peptide" evidence="1">
    <location>
        <begin position="1"/>
        <end position="25"/>
    </location>
</feature>
<keyword evidence="1" id="KW-0732">Signal</keyword>
<organism evidence="3 4">
    <name type="scientific">Sulfoacidibacillus ferrooxidans</name>
    <dbReference type="NCBI Taxonomy" id="2005001"/>
    <lineage>
        <taxon>Bacteria</taxon>
        <taxon>Bacillati</taxon>
        <taxon>Bacillota</taxon>
        <taxon>Bacilli</taxon>
        <taxon>Bacillales</taxon>
        <taxon>Alicyclobacillaceae</taxon>
        <taxon>Sulfoacidibacillus</taxon>
    </lineage>
</organism>
<dbReference type="PANTHER" id="PTHR10587">
    <property type="entry name" value="GLYCOSYL TRANSFERASE-RELATED"/>
    <property type="match status" value="1"/>
</dbReference>
<dbReference type="Pfam" id="PF01522">
    <property type="entry name" value="Polysacc_deac_1"/>
    <property type="match status" value="1"/>
</dbReference>
<proteinExistence type="predicted"/>
<evidence type="ECO:0000256" key="1">
    <source>
        <dbReference type="SAM" id="SignalP"/>
    </source>
</evidence>
<evidence type="ECO:0000259" key="2">
    <source>
        <dbReference type="PROSITE" id="PS51677"/>
    </source>
</evidence>
<gene>
    <name evidence="3" type="ORF">MM817_02024</name>
</gene>
<dbReference type="InterPro" id="IPR011330">
    <property type="entry name" value="Glyco_hydro/deAcase_b/a-brl"/>
</dbReference>
<reference evidence="3" key="1">
    <citation type="submission" date="2022-03" db="EMBL/GenBank/DDBJ databases">
        <title>Draft Genome Sequence of Firmicute Strain S0AB, a Heterotrophic Iron/Sulfur-Oxidizing Extreme Acidophile.</title>
        <authorList>
            <person name="Vergara E."/>
            <person name="Pakostova E."/>
            <person name="Johnson D.B."/>
            <person name="Holmes D.S."/>
        </authorList>
    </citation>
    <scope>NUCLEOTIDE SEQUENCE</scope>
    <source>
        <strain evidence="3">S0AB</strain>
    </source>
</reference>
<dbReference type="SUPFAM" id="SSF88713">
    <property type="entry name" value="Glycoside hydrolase/deacetylase"/>
    <property type="match status" value="1"/>
</dbReference>
<dbReference type="RefSeq" id="WP_241714378.1">
    <property type="nucleotide sequence ID" value="NZ_JALBUF010000006.1"/>
</dbReference>
<dbReference type="GO" id="GO:0016810">
    <property type="term" value="F:hydrolase activity, acting on carbon-nitrogen (but not peptide) bonds"/>
    <property type="evidence" value="ECO:0007669"/>
    <property type="project" value="InterPro"/>
</dbReference>
<accession>A0A9X1VCQ5</accession>
<dbReference type="AlphaFoldDB" id="A0A9X1VCQ5"/>
<feature type="chain" id="PRO_5040796507" description="NodB homology domain-containing protein" evidence="1">
    <location>
        <begin position="26"/>
        <end position="264"/>
    </location>
</feature>
<name>A0A9X1VCQ5_9BACL</name>
<evidence type="ECO:0000313" key="4">
    <source>
        <dbReference type="Proteomes" id="UP001139263"/>
    </source>
</evidence>
<dbReference type="Proteomes" id="UP001139263">
    <property type="component" value="Unassembled WGS sequence"/>
</dbReference>
<dbReference type="Gene3D" id="3.20.20.370">
    <property type="entry name" value="Glycoside hydrolase/deacetylase"/>
    <property type="match status" value="1"/>
</dbReference>
<sequence>MRYSRISLHISWLLCTIFFALWSPAADHHAAAKYHYTDYVQLYPHVFSYQGPPNKRIALTFDDGPDQRYTPQILSILRKKGVHATFFVLGKNVKRYPNITRQITKEGHILGNHSYNHPSLTRVNHDQLLWEVKATEREITQLTGKRTRFVRPPYGNLDPTVLMSLGKMGYHVVNWSVDSNDWRSLTKAQVLANIIPHVRPGSIILQHCASGGPQENLSGTVAALPSIIDTLRQKGYQFVTIQELFATDIKTVHAPTRMQLSLHH</sequence>
<keyword evidence="4" id="KW-1185">Reference proteome</keyword>
<comment type="caution">
    <text evidence="3">The sequence shown here is derived from an EMBL/GenBank/DDBJ whole genome shotgun (WGS) entry which is preliminary data.</text>
</comment>
<dbReference type="CDD" id="cd10917">
    <property type="entry name" value="CE4_NodB_like_6s_7s"/>
    <property type="match status" value="1"/>
</dbReference>
<protein>
    <recommendedName>
        <fullName evidence="2">NodB homology domain-containing protein</fullName>
    </recommendedName>
</protein>